<evidence type="ECO:0000313" key="2">
    <source>
        <dbReference type="EMBL" id="EFJ33463.1"/>
    </source>
</evidence>
<organism evidence="3">
    <name type="scientific">Selaginella moellendorffii</name>
    <name type="common">Spikemoss</name>
    <dbReference type="NCBI Taxonomy" id="88036"/>
    <lineage>
        <taxon>Eukaryota</taxon>
        <taxon>Viridiplantae</taxon>
        <taxon>Streptophyta</taxon>
        <taxon>Embryophyta</taxon>
        <taxon>Tracheophyta</taxon>
        <taxon>Lycopodiopsida</taxon>
        <taxon>Selaginellales</taxon>
        <taxon>Selaginellaceae</taxon>
        <taxon>Selaginella</taxon>
    </lineage>
</organism>
<proteinExistence type="predicted"/>
<dbReference type="Gramene" id="EFJ33463">
    <property type="protein sequence ID" value="EFJ33463"/>
    <property type="gene ID" value="SELMODRAFT_439439"/>
</dbReference>
<dbReference type="PANTHER" id="PTHR35567:SF1">
    <property type="entry name" value="CONSERVED FUNGAL PROTEIN (AFU_ORTHOLOGUE AFUA_1G14230)"/>
    <property type="match status" value="1"/>
</dbReference>
<dbReference type="PANTHER" id="PTHR35567">
    <property type="entry name" value="MALATE DEHYDROGENASE (AFU_ORTHOLOGUE AFUA_2G13800)"/>
    <property type="match status" value="1"/>
</dbReference>
<protein>
    <submittedName>
        <fullName evidence="2">Uncharacterized protein</fullName>
    </submittedName>
</protein>
<dbReference type="EMBL" id="GL377571">
    <property type="protein sequence ID" value="EFJ33463.1"/>
    <property type="molecule type" value="Genomic_DNA"/>
</dbReference>
<dbReference type="Proteomes" id="UP000001514">
    <property type="component" value="Unassembled WGS sequence"/>
</dbReference>
<dbReference type="OMA" id="PESTVTC"/>
<keyword evidence="1" id="KW-0732">Signal</keyword>
<keyword evidence="3" id="KW-1185">Reference proteome</keyword>
<dbReference type="Pfam" id="PF11937">
    <property type="entry name" value="DUF3455"/>
    <property type="match status" value="2"/>
</dbReference>
<dbReference type="InterPro" id="IPR021851">
    <property type="entry name" value="DUF3455"/>
</dbReference>
<accession>D8R4G0</accession>
<dbReference type="eggNOG" id="ENOG502S9DI">
    <property type="taxonomic scope" value="Eukaryota"/>
</dbReference>
<sequence>MEKDRGILIAILVVLPLLLQAAKISLSPPDGNSIDFEVTASGFQIYSCVDVNKTGHLSWALDRAEAELFDAKFHTLIGFHYFLPKPDAGGGRATWSLLKTPGSSSSELPSSTVTGKTITNLSGGRGNIDDLLVQATSHSGHTRLGRASYIQRIKTRGGTAPSDEICKVGGMTQAVPYKSDYVFWTQQASDVIEGHHGYIDAKYSTRPLFLLFGEGFQHYRFDGSAWQLFNASALLSSIPGQEVIGDHYFLETKDARGGQPTWSSFASPSTVTAKPVNTLRPATSDSISWADLHATGNTGDKYFFGGVTYVQRRSTRGGLPPQVSRAPKVGDVFLSPYSAVYWFYVSS</sequence>
<evidence type="ECO:0000313" key="3">
    <source>
        <dbReference type="Proteomes" id="UP000001514"/>
    </source>
</evidence>
<feature type="signal peptide" evidence="1">
    <location>
        <begin position="1"/>
        <end position="21"/>
    </location>
</feature>
<feature type="chain" id="PRO_5003121509" evidence="1">
    <location>
        <begin position="22"/>
        <end position="347"/>
    </location>
</feature>
<name>D8R4G0_SELML</name>
<gene>
    <name evidence="2" type="ORF">SELMODRAFT_439439</name>
</gene>
<reference evidence="2 3" key="1">
    <citation type="journal article" date="2011" name="Science">
        <title>The Selaginella genome identifies genetic changes associated with the evolution of vascular plants.</title>
        <authorList>
            <person name="Banks J.A."/>
            <person name="Nishiyama T."/>
            <person name="Hasebe M."/>
            <person name="Bowman J.L."/>
            <person name="Gribskov M."/>
            <person name="dePamphilis C."/>
            <person name="Albert V.A."/>
            <person name="Aono N."/>
            <person name="Aoyama T."/>
            <person name="Ambrose B.A."/>
            <person name="Ashton N.W."/>
            <person name="Axtell M.J."/>
            <person name="Barker E."/>
            <person name="Barker M.S."/>
            <person name="Bennetzen J.L."/>
            <person name="Bonawitz N.D."/>
            <person name="Chapple C."/>
            <person name="Cheng C."/>
            <person name="Correa L.G."/>
            <person name="Dacre M."/>
            <person name="DeBarry J."/>
            <person name="Dreyer I."/>
            <person name="Elias M."/>
            <person name="Engstrom E.M."/>
            <person name="Estelle M."/>
            <person name="Feng L."/>
            <person name="Finet C."/>
            <person name="Floyd S.K."/>
            <person name="Frommer W.B."/>
            <person name="Fujita T."/>
            <person name="Gramzow L."/>
            <person name="Gutensohn M."/>
            <person name="Harholt J."/>
            <person name="Hattori M."/>
            <person name="Heyl A."/>
            <person name="Hirai T."/>
            <person name="Hiwatashi Y."/>
            <person name="Ishikawa M."/>
            <person name="Iwata M."/>
            <person name="Karol K.G."/>
            <person name="Koehler B."/>
            <person name="Kolukisaoglu U."/>
            <person name="Kubo M."/>
            <person name="Kurata T."/>
            <person name="Lalonde S."/>
            <person name="Li K."/>
            <person name="Li Y."/>
            <person name="Litt A."/>
            <person name="Lyons E."/>
            <person name="Manning G."/>
            <person name="Maruyama T."/>
            <person name="Michael T.P."/>
            <person name="Mikami K."/>
            <person name="Miyazaki S."/>
            <person name="Morinaga S."/>
            <person name="Murata T."/>
            <person name="Mueller-Roeber B."/>
            <person name="Nelson D.R."/>
            <person name="Obara M."/>
            <person name="Oguri Y."/>
            <person name="Olmstead R.G."/>
            <person name="Onodera N."/>
            <person name="Petersen B.L."/>
            <person name="Pils B."/>
            <person name="Prigge M."/>
            <person name="Rensing S.A."/>
            <person name="Riano-Pachon D.M."/>
            <person name="Roberts A.W."/>
            <person name="Sato Y."/>
            <person name="Scheller H.V."/>
            <person name="Schulz B."/>
            <person name="Schulz C."/>
            <person name="Shakirov E.V."/>
            <person name="Shibagaki N."/>
            <person name="Shinohara N."/>
            <person name="Shippen D.E."/>
            <person name="Soerensen I."/>
            <person name="Sotooka R."/>
            <person name="Sugimoto N."/>
            <person name="Sugita M."/>
            <person name="Sumikawa N."/>
            <person name="Tanurdzic M."/>
            <person name="Theissen G."/>
            <person name="Ulvskov P."/>
            <person name="Wakazuki S."/>
            <person name="Weng J.K."/>
            <person name="Willats W.W."/>
            <person name="Wipf D."/>
            <person name="Wolf P.G."/>
            <person name="Yang L."/>
            <person name="Zimmer A.D."/>
            <person name="Zhu Q."/>
            <person name="Mitros T."/>
            <person name="Hellsten U."/>
            <person name="Loque D."/>
            <person name="Otillar R."/>
            <person name="Salamov A."/>
            <person name="Schmutz J."/>
            <person name="Shapiro H."/>
            <person name="Lindquist E."/>
            <person name="Lucas S."/>
            <person name="Rokhsar D."/>
            <person name="Grigoriev I.V."/>
        </authorList>
    </citation>
    <scope>NUCLEOTIDE SEQUENCE [LARGE SCALE GENOMIC DNA]</scope>
</reference>
<dbReference type="HOGENOM" id="CLU_072446_0_0_1"/>
<dbReference type="InParanoid" id="D8R4G0"/>
<dbReference type="KEGG" id="smo:SELMODRAFT_439439"/>
<dbReference type="AlphaFoldDB" id="D8R4G0"/>
<evidence type="ECO:0000256" key="1">
    <source>
        <dbReference type="SAM" id="SignalP"/>
    </source>
</evidence>